<dbReference type="EMBL" id="JANAVZ010000011">
    <property type="protein sequence ID" value="MCT4334412.1"/>
    <property type="molecule type" value="Genomic_DNA"/>
</dbReference>
<dbReference type="RefSeq" id="WP_260278326.1">
    <property type="nucleotide sequence ID" value="NZ_JANAVZ010000011.1"/>
</dbReference>
<feature type="chain" id="PRO_5046198330" description="Thioredoxin-like fold domain-containing protein" evidence="1">
    <location>
        <begin position="25"/>
        <end position="286"/>
    </location>
</feature>
<evidence type="ECO:0000256" key="1">
    <source>
        <dbReference type="SAM" id="SignalP"/>
    </source>
</evidence>
<dbReference type="InterPro" id="IPR036249">
    <property type="entry name" value="Thioredoxin-like_sf"/>
</dbReference>
<protein>
    <recommendedName>
        <fullName evidence="4">Thioredoxin-like fold domain-containing protein</fullName>
    </recommendedName>
</protein>
<keyword evidence="3" id="KW-1185">Reference proteome</keyword>
<organism evidence="2 3">
    <name type="scientific">Paracoccus maritimus</name>
    <dbReference type="NCBI Taxonomy" id="2933292"/>
    <lineage>
        <taxon>Bacteria</taxon>
        <taxon>Pseudomonadati</taxon>
        <taxon>Pseudomonadota</taxon>
        <taxon>Alphaproteobacteria</taxon>
        <taxon>Rhodobacterales</taxon>
        <taxon>Paracoccaceae</taxon>
        <taxon>Paracoccus</taxon>
    </lineage>
</organism>
<dbReference type="Proteomes" id="UP001320702">
    <property type="component" value="Unassembled WGS sequence"/>
</dbReference>
<dbReference type="SUPFAM" id="SSF52833">
    <property type="entry name" value="Thioredoxin-like"/>
    <property type="match status" value="1"/>
</dbReference>
<sequence length="286" mass="31235">MITRRNAILFGTSAALLSPISAQAEMSFSPTLILQNLKKSVWLSTNRSAQRAVYVVAAPWCPFCEQLYKAQTQMAHDIDFRYVFMSFRQSGNAVVNAFFSNVEDQVGLFYSDRMARNPALGSGSADWFGNINLVAGHRMARDFRGLFVGTNAGSGSSAGFAYPTVVQKDQQGQIAAILGAWLHLDAIVQTNGDLASDSPDTSRFAEIIRSAPQLRSDRRNYFSTEADTPIFTAPMLSSAIVERLAAREGYSMSGALTFGGEEWLAAQAFTSGSAMVWAKKSDLYSR</sequence>
<evidence type="ECO:0008006" key="4">
    <source>
        <dbReference type="Google" id="ProtNLM"/>
    </source>
</evidence>
<feature type="signal peptide" evidence="1">
    <location>
        <begin position="1"/>
        <end position="24"/>
    </location>
</feature>
<proteinExistence type="predicted"/>
<gene>
    <name evidence="2" type="ORF">MU516_16245</name>
</gene>
<evidence type="ECO:0000313" key="2">
    <source>
        <dbReference type="EMBL" id="MCT4334412.1"/>
    </source>
</evidence>
<name>A0ABT2KCY7_9RHOB</name>
<reference evidence="2 3" key="1">
    <citation type="submission" date="2022-04" db="EMBL/GenBank/DDBJ databases">
        <title>Paracoccus sp. YLB-12 draft genome sequence.</title>
        <authorList>
            <person name="Yu L."/>
        </authorList>
    </citation>
    <scope>NUCLEOTIDE SEQUENCE [LARGE SCALE GENOMIC DNA]</scope>
    <source>
        <strain evidence="2 3">YLB-12</strain>
    </source>
</reference>
<keyword evidence="1" id="KW-0732">Signal</keyword>
<accession>A0ABT2KCY7</accession>
<evidence type="ECO:0000313" key="3">
    <source>
        <dbReference type="Proteomes" id="UP001320702"/>
    </source>
</evidence>
<comment type="caution">
    <text evidence="2">The sequence shown here is derived from an EMBL/GenBank/DDBJ whole genome shotgun (WGS) entry which is preliminary data.</text>
</comment>